<comment type="caution">
    <text evidence="1">The sequence shown here is derived from an EMBL/GenBank/DDBJ whole genome shotgun (WGS) entry which is preliminary data.</text>
</comment>
<sequence length="68" mass="7480">MPEGKPVCIRRGNANGPCCREMRCRMQYASGNHGIRSLTCQIDNSGGGGKLRVRFLHDKYPQMGKGLA</sequence>
<reference evidence="1" key="1">
    <citation type="submission" date="2013-04" db="EMBL/GenBank/DDBJ databases">
        <title>The genome sequencing project of 58 acetic acid bacteria.</title>
        <authorList>
            <person name="Okamoto-Kainuma A."/>
            <person name="Ishikawa M."/>
            <person name="Umino S."/>
            <person name="Koizumi Y."/>
            <person name="Shiwa Y."/>
            <person name="Yoshikawa H."/>
            <person name="Matsutani M."/>
            <person name="Matsushita K."/>
        </authorList>
    </citation>
    <scope>NUCLEOTIDE SEQUENCE</scope>
    <source>
        <strain evidence="1">NRIC 0521</strain>
    </source>
</reference>
<organism evidence="1 2">
    <name type="scientific">Komagataeibacter intermedius NRIC 0521</name>
    <dbReference type="NCBI Taxonomy" id="1307934"/>
    <lineage>
        <taxon>Bacteria</taxon>
        <taxon>Pseudomonadati</taxon>
        <taxon>Pseudomonadota</taxon>
        <taxon>Alphaproteobacteria</taxon>
        <taxon>Acetobacterales</taxon>
        <taxon>Acetobacteraceae</taxon>
        <taxon>Komagataeibacter</taxon>
    </lineage>
</organism>
<dbReference type="Proteomes" id="UP001061452">
    <property type="component" value="Unassembled WGS sequence"/>
</dbReference>
<gene>
    <name evidence="1" type="ORF">AA0521_2552</name>
</gene>
<name>A0ABQ0PKV0_9PROT</name>
<evidence type="ECO:0000313" key="2">
    <source>
        <dbReference type="Proteomes" id="UP001061452"/>
    </source>
</evidence>
<evidence type="ECO:0000313" key="1">
    <source>
        <dbReference type="EMBL" id="GBQ74830.1"/>
    </source>
</evidence>
<keyword evidence="2" id="KW-1185">Reference proteome</keyword>
<dbReference type="EMBL" id="BAQJ01000246">
    <property type="protein sequence ID" value="GBQ74830.1"/>
    <property type="molecule type" value="Genomic_DNA"/>
</dbReference>
<accession>A0ABQ0PKV0</accession>
<protein>
    <submittedName>
        <fullName evidence="1">Uncharacterized protein</fullName>
    </submittedName>
</protein>
<proteinExistence type="predicted"/>